<dbReference type="Pfam" id="PF26639">
    <property type="entry name" value="Het-6_barrel"/>
    <property type="match status" value="1"/>
</dbReference>
<dbReference type="STRING" id="1095630.A0A2J6T3X9"/>
<dbReference type="InterPro" id="IPR052895">
    <property type="entry name" value="HetReg/Transcr_Mod"/>
</dbReference>
<dbReference type="RefSeq" id="XP_024734621.1">
    <property type="nucleotide sequence ID" value="XM_024878290.1"/>
</dbReference>
<dbReference type="EMBL" id="KZ613846">
    <property type="protein sequence ID" value="PMD57717.1"/>
    <property type="molecule type" value="Genomic_DNA"/>
</dbReference>
<gene>
    <name evidence="2" type="ORF">K444DRAFT_593175</name>
</gene>
<dbReference type="AlphaFoldDB" id="A0A2J6T3X9"/>
<keyword evidence="3" id="KW-1185">Reference proteome</keyword>
<dbReference type="GeneID" id="36586367"/>
<dbReference type="Proteomes" id="UP000235371">
    <property type="component" value="Unassembled WGS sequence"/>
</dbReference>
<protein>
    <submittedName>
        <fullName evidence="2">HET-domain-containing protein</fullName>
    </submittedName>
</protein>
<feature type="domain" description="Heterokaryon incompatibility" evidence="1">
    <location>
        <begin position="47"/>
        <end position="210"/>
    </location>
</feature>
<evidence type="ECO:0000313" key="3">
    <source>
        <dbReference type="Proteomes" id="UP000235371"/>
    </source>
</evidence>
<accession>A0A2J6T3X9</accession>
<dbReference type="InParanoid" id="A0A2J6T3X9"/>
<evidence type="ECO:0000313" key="2">
    <source>
        <dbReference type="EMBL" id="PMD57717.1"/>
    </source>
</evidence>
<dbReference type="PANTHER" id="PTHR24148">
    <property type="entry name" value="ANKYRIN REPEAT DOMAIN-CONTAINING PROTEIN 39 HOMOLOG-RELATED"/>
    <property type="match status" value="1"/>
</dbReference>
<dbReference type="InterPro" id="IPR010730">
    <property type="entry name" value="HET"/>
</dbReference>
<dbReference type="Pfam" id="PF06985">
    <property type="entry name" value="HET"/>
    <property type="match status" value="1"/>
</dbReference>
<evidence type="ECO:0000259" key="1">
    <source>
        <dbReference type="Pfam" id="PF06985"/>
    </source>
</evidence>
<organism evidence="2 3">
    <name type="scientific">Hyaloscypha bicolor E</name>
    <dbReference type="NCBI Taxonomy" id="1095630"/>
    <lineage>
        <taxon>Eukaryota</taxon>
        <taxon>Fungi</taxon>
        <taxon>Dikarya</taxon>
        <taxon>Ascomycota</taxon>
        <taxon>Pezizomycotina</taxon>
        <taxon>Leotiomycetes</taxon>
        <taxon>Helotiales</taxon>
        <taxon>Hyaloscyphaceae</taxon>
        <taxon>Hyaloscypha</taxon>
        <taxon>Hyaloscypha bicolor</taxon>
    </lineage>
</organism>
<dbReference type="OrthoDB" id="2157530at2759"/>
<dbReference type="PANTHER" id="PTHR24148:SF80">
    <property type="entry name" value="HETEROKARYON INCOMPATIBILITY DOMAIN-CONTAINING PROTEIN"/>
    <property type="match status" value="1"/>
</dbReference>
<sequence>MKPYEYQPIDDPKGKIRILILLPPASSDDPELRCHLTTAEISDSPSYEALSYCWGTEALTERIHLPSGTLAITKNSATGLKRLRYRDRPRHLWVDAVCINQQDDQEKGHQVAFMAQIFRNAECVSVWLGEGNAEIHAGIETIRRLADSAWKYGLQSDRPFFYAEQLLGKLWDKNNGISAALLRLSWDIDFTSLNAFFAQAWFDRLWIVQEFVLASRVEILNCHDLLSYEEVLLAVALGFLLERHPTTQRLSATQFFKTVYLFNDREDFHRNKLEFDLLDGLWFHGRRLCTLDLDRVYGTLALVSKGPGLDLEIDYSISVETLYIRLALEYLKNGNLDILNYTSGYSKKTPAIGISPSSGYVPGPTLPSWVPDWRHERKGTSFLDTEPPFLAATKLSPKVYFENFNTYSVGFDGVCVDIVDISISLTEEIPLDSTLGFQRAVERVRLFGNAFSSRTTTNSYPMGEDPKLAFARCMLLDNRDTESLIRLGKTISPEAMLKMWEDWYECLVDNNAPSQSNMECSTVALKALREKHRAYTTSILNISTGRTYIITKSGYIGIGPGFAEAGDAICIFDGAQTPSILRKVSGNELVPDGLPATGQKDPDQDRERWKIIGECYLHGFMNNEVVDSEWQEKRRRFWLV</sequence>
<proteinExistence type="predicted"/>
<name>A0A2J6T3X9_9HELO</name>
<reference evidence="2 3" key="1">
    <citation type="submission" date="2016-04" db="EMBL/GenBank/DDBJ databases">
        <title>A degradative enzymes factory behind the ericoid mycorrhizal symbiosis.</title>
        <authorList>
            <consortium name="DOE Joint Genome Institute"/>
            <person name="Martino E."/>
            <person name="Morin E."/>
            <person name="Grelet G."/>
            <person name="Kuo A."/>
            <person name="Kohler A."/>
            <person name="Daghino S."/>
            <person name="Barry K."/>
            <person name="Choi C."/>
            <person name="Cichocki N."/>
            <person name="Clum A."/>
            <person name="Copeland A."/>
            <person name="Hainaut M."/>
            <person name="Haridas S."/>
            <person name="Labutti K."/>
            <person name="Lindquist E."/>
            <person name="Lipzen A."/>
            <person name="Khouja H.-R."/>
            <person name="Murat C."/>
            <person name="Ohm R."/>
            <person name="Olson A."/>
            <person name="Spatafora J."/>
            <person name="Veneault-Fourrey C."/>
            <person name="Henrissat B."/>
            <person name="Grigoriev I."/>
            <person name="Martin F."/>
            <person name="Perotto S."/>
        </authorList>
    </citation>
    <scope>NUCLEOTIDE SEQUENCE [LARGE SCALE GENOMIC DNA]</scope>
    <source>
        <strain evidence="2 3">E</strain>
    </source>
</reference>